<organism evidence="1">
    <name type="scientific">freshwater metagenome</name>
    <dbReference type="NCBI Taxonomy" id="449393"/>
    <lineage>
        <taxon>unclassified sequences</taxon>
        <taxon>metagenomes</taxon>
        <taxon>ecological metagenomes</taxon>
    </lineage>
</organism>
<accession>A0A6J7V318</accession>
<dbReference type="EMBL" id="CAFBRC010000009">
    <property type="protein sequence ID" value="CAB5071932.1"/>
    <property type="molecule type" value="Genomic_DNA"/>
</dbReference>
<sequence length="144" mass="16058">MIKFENVCKNDDSLVAPWHATHRGEVGLHGKVAVSALPRGHLVAIDRVHVDVHRHEVIATFCAMSEALVYEELGVDEFSLEPSLHIGDSQDDGIDLFFGDGLNERVFGVDWIFHDSPRRCPVCPDLGIFLAYVVLSTLTRRPLL</sequence>
<gene>
    <name evidence="1" type="ORF">UFOPK4367_00210</name>
</gene>
<proteinExistence type="predicted"/>
<dbReference type="AlphaFoldDB" id="A0A6J7V318"/>
<evidence type="ECO:0000313" key="1">
    <source>
        <dbReference type="EMBL" id="CAB5071932.1"/>
    </source>
</evidence>
<name>A0A6J7V318_9ZZZZ</name>
<protein>
    <submittedName>
        <fullName evidence="1">Unannotated protein</fullName>
    </submittedName>
</protein>
<reference evidence="1" key="1">
    <citation type="submission" date="2020-05" db="EMBL/GenBank/DDBJ databases">
        <authorList>
            <person name="Chiriac C."/>
            <person name="Salcher M."/>
            <person name="Ghai R."/>
            <person name="Kavagutti S V."/>
        </authorList>
    </citation>
    <scope>NUCLEOTIDE SEQUENCE</scope>
</reference>